<accession>A0A0C3NM42</accession>
<dbReference type="PANTHER" id="PTHR42034">
    <property type="entry name" value="CHROMOSOME 7, WHOLE GENOME SHOTGUN SEQUENCE-RELATED"/>
    <property type="match status" value="1"/>
</dbReference>
<gene>
    <name evidence="1" type="ORF">PHLGIDRAFT_128485</name>
</gene>
<dbReference type="Gene3D" id="3.30.559.10">
    <property type="entry name" value="Chloramphenicol acetyltransferase-like domain"/>
    <property type="match status" value="1"/>
</dbReference>
<dbReference type="EMBL" id="KN840525">
    <property type="protein sequence ID" value="KIP06134.1"/>
    <property type="molecule type" value="Genomic_DNA"/>
</dbReference>
<dbReference type="AlphaFoldDB" id="A0A0C3NM42"/>
<protein>
    <recommendedName>
        <fullName evidence="3">Condensation domain-containing protein</fullName>
    </recommendedName>
</protein>
<dbReference type="OrthoDB" id="2797727at2759"/>
<evidence type="ECO:0000313" key="2">
    <source>
        <dbReference type="Proteomes" id="UP000053257"/>
    </source>
</evidence>
<dbReference type="PANTHER" id="PTHR42034:SF2">
    <property type="entry name" value="ACYL-COA-DEPENDENT ACYLTRANSFERASE MAC1"/>
    <property type="match status" value="1"/>
</dbReference>
<dbReference type="InterPro" id="IPR023213">
    <property type="entry name" value="CAT-like_dom_sf"/>
</dbReference>
<sequence length="501" mass="56129">MLEADTVFHESSPGILVRTLTGLESGVCVGSEFGGCSHTTFSVGITFSKPISAAELRQSLRRVLVRLRHLAPSIACKLSKQSSDKYQFSYAVPKTLDDALTWVNDILFFERGEGGFTASHEHVVRERWWRASEGKYTHQYYITPIDATTDGSCSWAFSLSAHHSNIDGRSAWMVFDKLLSFLTEDLRGGAPPIEDLVWGKETSRLPPTPLNPFILHLRTLQIPWLYHPLSYKSIEGGDFVYRISLTLEETARMHVACKKHGKTVTQVVTALLCLGNAEAVLRNAANTSPDTFREVADGLAAATHLPTGLTSMNVRKHLPLSYQTLESEHSTPLYAADAFPLAPFDIEPYRRMLQVDAEKLEVSRTVDKAAFWDGMTQSVAESWKAVEGTFESFRRNTSRFSVVAEKESDPREGTVPLFTSFGDMTRLGLLESVRPPKGNGTLVVDDIDFTTRSTLPNPHFSFFQYDGRFVVKIVHGKTFSSEKDMELRARIIKEWFSVLFD</sequence>
<name>A0A0C3NM42_PHLG1</name>
<evidence type="ECO:0000313" key="1">
    <source>
        <dbReference type="EMBL" id="KIP06134.1"/>
    </source>
</evidence>
<keyword evidence="2" id="KW-1185">Reference proteome</keyword>
<dbReference type="Proteomes" id="UP000053257">
    <property type="component" value="Unassembled WGS sequence"/>
</dbReference>
<proteinExistence type="predicted"/>
<reference evidence="1 2" key="1">
    <citation type="journal article" date="2014" name="PLoS Genet.">
        <title>Analysis of the Phlebiopsis gigantea genome, transcriptome and secretome provides insight into its pioneer colonization strategies of wood.</title>
        <authorList>
            <person name="Hori C."/>
            <person name="Ishida T."/>
            <person name="Igarashi K."/>
            <person name="Samejima M."/>
            <person name="Suzuki H."/>
            <person name="Master E."/>
            <person name="Ferreira P."/>
            <person name="Ruiz-Duenas F.J."/>
            <person name="Held B."/>
            <person name="Canessa P."/>
            <person name="Larrondo L.F."/>
            <person name="Schmoll M."/>
            <person name="Druzhinina I.S."/>
            <person name="Kubicek C.P."/>
            <person name="Gaskell J.A."/>
            <person name="Kersten P."/>
            <person name="St John F."/>
            <person name="Glasner J."/>
            <person name="Sabat G."/>
            <person name="Splinter BonDurant S."/>
            <person name="Syed K."/>
            <person name="Yadav J."/>
            <person name="Mgbeahuruike A.C."/>
            <person name="Kovalchuk A."/>
            <person name="Asiegbu F.O."/>
            <person name="Lackner G."/>
            <person name="Hoffmeister D."/>
            <person name="Rencoret J."/>
            <person name="Gutierrez A."/>
            <person name="Sun H."/>
            <person name="Lindquist E."/>
            <person name="Barry K."/>
            <person name="Riley R."/>
            <person name="Grigoriev I.V."/>
            <person name="Henrissat B."/>
            <person name="Kues U."/>
            <person name="Berka R.M."/>
            <person name="Martinez A.T."/>
            <person name="Covert S.F."/>
            <person name="Blanchette R.A."/>
            <person name="Cullen D."/>
        </authorList>
    </citation>
    <scope>NUCLEOTIDE SEQUENCE [LARGE SCALE GENOMIC DNA]</scope>
    <source>
        <strain evidence="1 2">11061_1 CR5-6</strain>
    </source>
</reference>
<evidence type="ECO:0008006" key="3">
    <source>
        <dbReference type="Google" id="ProtNLM"/>
    </source>
</evidence>
<organism evidence="1 2">
    <name type="scientific">Phlebiopsis gigantea (strain 11061_1 CR5-6)</name>
    <name type="common">White-rot fungus</name>
    <name type="synonym">Peniophora gigantea</name>
    <dbReference type="NCBI Taxonomy" id="745531"/>
    <lineage>
        <taxon>Eukaryota</taxon>
        <taxon>Fungi</taxon>
        <taxon>Dikarya</taxon>
        <taxon>Basidiomycota</taxon>
        <taxon>Agaricomycotina</taxon>
        <taxon>Agaricomycetes</taxon>
        <taxon>Polyporales</taxon>
        <taxon>Phanerochaetaceae</taxon>
        <taxon>Phlebiopsis</taxon>
    </lineage>
</organism>
<dbReference type="HOGENOM" id="CLU_040066_0_0_1"/>